<keyword evidence="6 10" id="KW-0067">ATP-binding</keyword>
<dbReference type="CDD" id="cd03225">
    <property type="entry name" value="ABC_cobalt_CbiO_domain1"/>
    <property type="match status" value="1"/>
</dbReference>
<evidence type="ECO:0000256" key="1">
    <source>
        <dbReference type="ARBA" id="ARBA00004236"/>
    </source>
</evidence>
<keyword evidence="8" id="KW-0472">Membrane</keyword>
<protein>
    <submittedName>
        <fullName evidence="10">ABC transporter ATP-binding protein</fullName>
    </submittedName>
</protein>
<dbReference type="Pfam" id="PF00005">
    <property type="entry name" value="ABC_tran"/>
    <property type="match status" value="1"/>
</dbReference>
<organism evidence="10">
    <name type="scientific">Thermorudis peleae</name>
    <dbReference type="NCBI Taxonomy" id="1382356"/>
    <lineage>
        <taxon>Bacteria</taxon>
        <taxon>Pseudomonadati</taxon>
        <taxon>Thermomicrobiota</taxon>
        <taxon>Thermomicrobia</taxon>
        <taxon>Thermomicrobia incertae sedis</taxon>
        <taxon>Thermorudis</taxon>
    </lineage>
</organism>
<keyword evidence="7" id="KW-1278">Translocase</keyword>
<evidence type="ECO:0000256" key="3">
    <source>
        <dbReference type="ARBA" id="ARBA00022448"/>
    </source>
</evidence>
<comment type="caution">
    <text evidence="10">The sequence shown here is derived from an EMBL/GenBank/DDBJ whole genome shotgun (WGS) entry which is preliminary data.</text>
</comment>
<evidence type="ECO:0000256" key="5">
    <source>
        <dbReference type="ARBA" id="ARBA00022741"/>
    </source>
</evidence>
<dbReference type="InterPro" id="IPR050095">
    <property type="entry name" value="ECF_ABC_transporter_ATP-bd"/>
</dbReference>
<dbReference type="PANTHER" id="PTHR43553">
    <property type="entry name" value="HEAVY METAL TRANSPORTER"/>
    <property type="match status" value="1"/>
</dbReference>
<dbReference type="InterPro" id="IPR003593">
    <property type="entry name" value="AAA+_ATPase"/>
</dbReference>
<dbReference type="EMBL" id="DSIY01000154">
    <property type="protein sequence ID" value="HEG91031.1"/>
    <property type="molecule type" value="Genomic_DNA"/>
</dbReference>
<dbReference type="GO" id="GO:0005524">
    <property type="term" value="F:ATP binding"/>
    <property type="evidence" value="ECO:0007669"/>
    <property type="project" value="UniProtKB-KW"/>
</dbReference>
<accession>A0A831X1C1</accession>
<keyword evidence="4" id="KW-1003">Cell membrane</keyword>
<evidence type="ECO:0000256" key="6">
    <source>
        <dbReference type="ARBA" id="ARBA00022840"/>
    </source>
</evidence>
<comment type="subcellular location">
    <subcellularLocation>
        <location evidence="1">Cell membrane</location>
    </subcellularLocation>
</comment>
<dbReference type="GO" id="GO:0043190">
    <property type="term" value="C:ATP-binding cassette (ABC) transporter complex"/>
    <property type="evidence" value="ECO:0007669"/>
    <property type="project" value="TreeGrafter"/>
</dbReference>
<dbReference type="InterPro" id="IPR027417">
    <property type="entry name" value="P-loop_NTPase"/>
</dbReference>
<evidence type="ECO:0000256" key="8">
    <source>
        <dbReference type="ARBA" id="ARBA00023136"/>
    </source>
</evidence>
<dbReference type="InterPro" id="IPR003439">
    <property type="entry name" value="ABC_transporter-like_ATP-bd"/>
</dbReference>
<dbReference type="PROSITE" id="PS00211">
    <property type="entry name" value="ABC_TRANSPORTER_1"/>
    <property type="match status" value="1"/>
</dbReference>
<dbReference type="InterPro" id="IPR017871">
    <property type="entry name" value="ABC_transporter-like_CS"/>
</dbReference>
<name>A0A831X1C1_9BACT</name>
<dbReference type="InterPro" id="IPR015856">
    <property type="entry name" value="ABC_transpr_CbiO/EcfA_su"/>
</dbReference>
<dbReference type="SMART" id="SM00382">
    <property type="entry name" value="AAA"/>
    <property type="match status" value="1"/>
</dbReference>
<comment type="similarity">
    <text evidence="2">Belongs to the ABC transporter superfamily.</text>
</comment>
<dbReference type="SUPFAM" id="SSF52540">
    <property type="entry name" value="P-loop containing nucleoside triphosphate hydrolases"/>
    <property type="match status" value="1"/>
</dbReference>
<evidence type="ECO:0000256" key="7">
    <source>
        <dbReference type="ARBA" id="ARBA00022967"/>
    </source>
</evidence>
<reference evidence="10" key="1">
    <citation type="journal article" date="2020" name="mSystems">
        <title>Genome- and Community-Level Interaction Insights into Carbon Utilization and Element Cycling Functions of Hydrothermarchaeota in Hydrothermal Sediment.</title>
        <authorList>
            <person name="Zhou Z."/>
            <person name="Liu Y."/>
            <person name="Xu W."/>
            <person name="Pan J."/>
            <person name="Luo Z.H."/>
            <person name="Li M."/>
        </authorList>
    </citation>
    <scope>NUCLEOTIDE SEQUENCE [LARGE SCALE GENOMIC DNA]</scope>
    <source>
        <strain evidence="10">SpSt-210</strain>
    </source>
</reference>
<feature type="domain" description="ABC transporter" evidence="9">
    <location>
        <begin position="8"/>
        <end position="246"/>
    </location>
</feature>
<keyword evidence="3" id="KW-0813">Transport</keyword>
<evidence type="ECO:0000256" key="4">
    <source>
        <dbReference type="ARBA" id="ARBA00022475"/>
    </source>
</evidence>
<keyword evidence="5" id="KW-0547">Nucleotide-binding</keyword>
<evidence type="ECO:0000256" key="2">
    <source>
        <dbReference type="ARBA" id="ARBA00005417"/>
    </source>
</evidence>
<dbReference type="Gene3D" id="3.40.50.300">
    <property type="entry name" value="P-loop containing nucleotide triphosphate hydrolases"/>
    <property type="match status" value="1"/>
</dbReference>
<dbReference type="PROSITE" id="PS50893">
    <property type="entry name" value="ABC_TRANSPORTER_2"/>
    <property type="match status" value="1"/>
</dbReference>
<dbReference type="FunFam" id="3.40.50.300:FF:000224">
    <property type="entry name" value="Energy-coupling factor transporter ATP-binding protein EcfA"/>
    <property type="match status" value="1"/>
</dbReference>
<sequence length="275" mass="30819">MAQTGPIFRLEGISYRYHGRHPALDQVDLVVEPGEQLVILGANGSGKSTLLKILDGLYRPTSGRIWAFGEEITDVADDPERARWLHRRVGLVFQDPDVQLFSPTVYDDVAFGPLQLGWPEEQVREQVARALRAMEVAHLADRAPYELSGGEKRRVAIATVLAMDPEVVLLDEPTANLDPRTRAALVHLIRGMRDLGKTVILTTHELDIVPGIATRVVVFGDQERRPVASGHPSEILRDTDLLVRTNLIHEHLHWHGELAHTHPHAHDGEHLHEHR</sequence>
<dbReference type="GO" id="GO:0042626">
    <property type="term" value="F:ATPase-coupled transmembrane transporter activity"/>
    <property type="evidence" value="ECO:0007669"/>
    <property type="project" value="TreeGrafter"/>
</dbReference>
<dbReference type="AlphaFoldDB" id="A0A831X1C1"/>
<proteinExistence type="inferred from homology"/>
<evidence type="ECO:0000313" key="10">
    <source>
        <dbReference type="EMBL" id="HEG91031.1"/>
    </source>
</evidence>
<evidence type="ECO:0000259" key="9">
    <source>
        <dbReference type="PROSITE" id="PS50893"/>
    </source>
</evidence>
<gene>
    <name evidence="10" type="ORF">ENP34_06280</name>
</gene>
<dbReference type="GO" id="GO:0016887">
    <property type="term" value="F:ATP hydrolysis activity"/>
    <property type="evidence" value="ECO:0007669"/>
    <property type="project" value="InterPro"/>
</dbReference>